<dbReference type="AlphaFoldDB" id="A0A450WI46"/>
<dbReference type="EMBL" id="CAADFN010000025">
    <property type="protein sequence ID" value="VFK16707.1"/>
    <property type="molecule type" value="Genomic_DNA"/>
</dbReference>
<reference evidence="1" key="1">
    <citation type="submission" date="2019-02" db="EMBL/GenBank/DDBJ databases">
        <authorList>
            <person name="Gruber-Vodicka R. H."/>
            <person name="Seah K. B. B."/>
        </authorList>
    </citation>
    <scope>NUCLEOTIDE SEQUENCE</scope>
    <source>
        <strain evidence="1">BECK_BY7</strain>
    </source>
</reference>
<gene>
    <name evidence="1" type="ORF">BECKLFY1418C_GA0070996_102532</name>
</gene>
<protein>
    <recommendedName>
        <fullName evidence="2">Phage tail tube protein</fullName>
    </recommendedName>
</protein>
<evidence type="ECO:0000313" key="1">
    <source>
        <dbReference type="EMBL" id="VFK16707.1"/>
    </source>
</evidence>
<dbReference type="Pfam" id="PF10772">
    <property type="entry name" value="Phage_HP1_Orf24"/>
    <property type="match status" value="1"/>
</dbReference>
<organism evidence="1">
    <name type="scientific">Candidatus Kentrum sp. LFY</name>
    <dbReference type="NCBI Taxonomy" id="2126342"/>
    <lineage>
        <taxon>Bacteria</taxon>
        <taxon>Pseudomonadati</taxon>
        <taxon>Pseudomonadota</taxon>
        <taxon>Gammaproteobacteria</taxon>
        <taxon>Candidatus Kentrum</taxon>
    </lineage>
</organism>
<accession>A0A450WI46</accession>
<evidence type="ECO:0008006" key="2">
    <source>
        <dbReference type="Google" id="ProtNLM"/>
    </source>
</evidence>
<proteinExistence type="predicted"/>
<dbReference type="InterPro" id="IPR019708">
    <property type="entry name" value="Phage_HP1_Orf24"/>
</dbReference>
<name>A0A450WI46_9GAMM</name>
<sequence>MAGPMHVSGSTMEFSLGGLIIRADNFSLTIEDGMKAVTSRGIPHGWVDGEVSAKGDIEVDTENFNLIVDSAKSFQELEAFDIDAVGKTPDQELRIQAFGCKLSIADLLSVDANGGDKLKHKIGFQVTDDDFVRINGKPYLAEHRTKGF</sequence>